<dbReference type="PIRSF" id="PIRSF001892">
    <property type="entry name" value="CyaE"/>
    <property type="match status" value="1"/>
</dbReference>
<dbReference type="EMBL" id="JABZMK010000001">
    <property type="protein sequence ID" value="MBF1128596.1"/>
    <property type="molecule type" value="Genomic_DNA"/>
</dbReference>
<comment type="subcellular location">
    <subcellularLocation>
        <location evidence="1">Cell outer membrane</location>
    </subcellularLocation>
</comment>
<protein>
    <submittedName>
        <fullName evidence="8">TolC family protein</fullName>
    </submittedName>
</protein>
<sequence>MILERAKRNMNKQKSVILSIALLSALSAGITADAREGLRLSTDPKLTEKAIEAQMKQSVSAKEVNFDNMLLQKNLNDMMPEGKVKAETSNIDIDLKGAVSTAIQNNRDIRLAELSLEQAETAVSQAAAAKNPSLSYKWARNQVKAGSANSAGFYGANHGYNQGLTLSWPIWTGGAVEGAIDAARYAEDVAHINVYQTEAATKLAAAKAYYQYLEMIKLADVAMESVTNLDGHLTNVKQQYDAGVVAKLDVLSSNVSLANAKQNSIAAANSRDIAEANLNNIMRLPMNTKLNPIDKDFPEPTFDITLEQAIAMGQKYRWELIKADYNVRIAKEQVRIAKAGYMPTVAVGGGYSWNTAGLGGLDKDDWTVTGTVSWSIWDGGTTDAKIKSASSGLKSAEETLLKARESIELEIRQDYLNILSAREQIRATEAAVEQAEEAYKIATVRYRSGVGINLDVLDAQLALNKARTNHITALYNYNVGLATLENAMGIPAVIHPEFTAKK</sequence>
<evidence type="ECO:0000256" key="5">
    <source>
        <dbReference type="ARBA" id="ARBA00022692"/>
    </source>
</evidence>
<comment type="similarity">
    <text evidence="2">Belongs to the outer membrane factor (OMF) (TC 1.B.17) family.</text>
</comment>
<dbReference type="GO" id="GO:0015288">
    <property type="term" value="F:porin activity"/>
    <property type="evidence" value="ECO:0007669"/>
    <property type="project" value="TreeGrafter"/>
</dbReference>
<dbReference type="Gene3D" id="1.20.1600.10">
    <property type="entry name" value="Outer membrane efflux proteins (OEP)"/>
    <property type="match status" value="1"/>
</dbReference>
<evidence type="ECO:0000256" key="2">
    <source>
        <dbReference type="ARBA" id="ARBA00007613"/>
    </source>
</evidence>
<dbReference type="RefSeq" id="WP_274959890.1">
    <property type="nucleotide sequence ID" value="NZ_CATYGL010000002.1"/>
</dbReference>
<evidence type="ECO:0000256" key="1">
    <source>
        <dbReference type="ARBA" id="ARBA00004442"/>
    </source>
</evidence>
<proteinExistence type="inferred from homology"/>
<keyword evidence="7" id="KW-0998">Cell outer membrane</keyword>
<gene>
    <name evidence="8" type="ORF">HXL70_00900</name>
</gene>
<evidence type="ECO:0000256" key="7">
    <source>
        <dbReference type="ARBA" id="ARBA00023237"/>
    </source>
</evidence>
<dbReference type="AlphaFoldDB" id="A0A930B832"/>
<name>A0A930B832_9FIRM</name>
<keyword evidence="5" id="KW-0812">Transmembrane</keyword>
<evidence type="ECO:0000256" key="3">
    <source>
        <dbReference type="ARBA" id="ARBA00022448"/>
    </source>
</evidence>
<comment type="caution">
    <text evidence="8">The sequence shown here is derived from an EMBL/GenBank/DDBJ whole genome shotgun (WGS) entry which is preliminary data.</text>
</comment>
<evidence type="ECO:0000256" key="4">
    <source>
        <dbReference type="ARBA" id="ARBA00022452"/>
    </source>
</evidence>
<keyword evidence="4" id="KW-1134">Transmembrane beta strand</keyword>
<dbReference type="GO" id="GO:0009279">
    <property type="term" value="C:cell outer membrane"/>
    <property type="evidence" value="ECO:0007669"/>
    <property type="project" value="UniProtKB-SubCell"/>
</dbReference>
<reference evidence="8" key="1">
    <citation type="submission" date="2020-04" db="EMBL/GenBank/DDBJ databases">
        <title>Deep metagenomics examines the oral microbiome during advanced dental caries in children, revealing novel taxa and co-occurrences with host molecules.</title>
        <authorList>
            <person name="Baker J.L."/>
            <person name="Morton J.T."/>
            <person name="Dinis M."/>
            <person name="Alvarez R."/>
            <person name="Tran N.C."/>
            <person name="Knight R."/>
            <person name="Edlund A."/>
        </authorList>
    </citation>
    <scope>NUCLEOTIDE SEQUENCE</scope>
    <source>
        <strain evidence="8">JCVI_32_bin.14</strain>
    </source>
</reference>
<dbReference type="PANTHER" id="PTHR30026">
    <property type="entry name" value="OUTER MEMBRANE PROTEIN TOLC"/>
    <property type="match status" value="1"/>
</dbReference>
<keyword evidence="3" id="KW-0813">Transport</keyword>
<organism evidence="8 9">
    <name type="scientific">Dialister invisus</name>
    <dbReference type="NCBI Taxonomy" id="218538"/>
    <lineage>
        <taxon>Bacteria</taxon>
        <taxon>Bacillati</taxon>
        <taxon>Bacillota</taxon>
        <taxon>Negativicutes</taxon>
        <taxon>Veillonellales</taxon>
        <taxon>Veillonellaceae</taxon>
        <taxon>Dialister</taxon>
    </lineage>
</organism>
<keyword evidence="6" id="KW-0472">Membrane</keyword>
<dbReference type="InterPro" id="IPR051906">
    <property type="entry name" value="TolC-like"/>
</dbReference>
<dbReference type="InterPro" id="IPR028351">
    <property type="entry name" value="CyaE"/>
</dbReference>
<evidence type="ECO:0000256" key="6">
    <source>
        <dbReference type="ARBA" id="ARBA00023136"/>
    </source>
</evidence>
<dbReference type="Pfam" id="PF02321">
    <property type="entry name" value="OEP"/>
    <property type="match status" value="2"/>
</dbReference>
<dbReference type="GO" id="GO:1990281">
    <property type="term" value="C:efflux pump complex"/>
    <property type="evidence" value="ECO:0007669"/>
    <property type="project" value="TreeGrafter"/>
</dbReference>
<dbReference type="Proteomes" id="UP000757890">
    <property type="component" value="Unassembled WGS sequence"/>
</dbReference>
<accession>A0A930B832</accession>
<evidence type="ECO:0000313" key="9">
    <source>
        <dbReference type="Proteomes" id="UP000757890"/>
    </source>
</evidence>
<evidence type="ECO:0000313" key="8">
    <source>
        <dbReference type="EMBL" id="MBF1128596.1"/>
    </source>
</evidence>
<dbReference type="GO" id="GO:0015562">
    <property type="term" value="F:efflux transmembrane transporter activity"/>
    <property type="evidence" value="ECO:0007669"/>
    <property type="project" value="InterPro"/>
</dbReference>
<dbReference type="PANTHER" id="PTHR30026:SF20">
    <property type="entry name" value="OUTER MEMBRANE PROTEIN TOLC"/>
    <property type="match status" value="1"/>
</dbReference>
<dbReference type="SUPFAM" id="SSF56954">
    <property type="entry name" value="Outer membrane efflux proteins (OEP)"/>
    <property type="match status" value="1"/>
</dbReference>
<dbReference type="InterPro" id="IPR003423">
    <property type="entry name" value="OMP_efflux"/>
</dbReference>